<evidence type="ECO:0000256" key="1">
    <source>
        <dbReference type="ARBA" id="ARBA00001946"/>
    </source>
</evidence>
<evidence type="ECO:0000313" key="9">
    <source>
        <dbReference type="Proteomes" id="UP001149813"/>
    </source>
</evidence>
<dbReference type="EC" id="3.6.1.1" evidence="3"/>
<comment type="cofactor">
    <cofactor evidence="1">
        <name>Mg(2+)</name>
        <dbReference type="ChEBI" id="CHEBI:18420"/>
    </cofactor>
</comment>
<dbReference type="PROSITE" id="PS00387">
    <property type="entry name" value="PPASE"/>
    <property type="match status" value="1"/>
</dbReference>
<evidence type="ECO:0000256" key="7">
    <source>
        <dbReference type="SAM" id="MobiDB-lite"/>
    </source>
</evidence>
<keyword evidence="5 8" id="KW-0378">Hydrolase</keyword>
<reference evidence="8" key="1">
    <citation type="submission" date="2022-07" db="EMBL/GenBank/DDBJ databases">
        <title>Phylogenomic reconstructions and comparative analyses of Kickxellomycotina fungi.</title>
        <authorList>
            <person name="Reynolds N.K."/>
            <person name="Stajich J.E."/>
            <person name="Barry K."/>
            <person name="Grigoriev I.V."/>
            <person name="Crous P."/>
            <person name="Smith M.E."/>
        </authorList>
    </citation>
    <scope>NUCLEOTIDE SEQUENCE</scope>
    <source>
        <strain evidence="8">NBRC 32514</strain>
    </source>
</reference>
<dbReference type="InterPro" id="IPR036649">
    <property type="entry name" value="Pyrophosphatase_sf"/>
</dbReference>
<comment type="caution">
    <text evidence="8">The sequence shown here is derived from an EMBL/GenBank/DDBJ whole genome shotgun (WGS) entry which is preliminary data.</text>
</comment>
<protein>
    <recommendedName>
        <fullName evidence="3">inorganic diphosphatase</fullName>
        <ecNumber evidence="3">3.6.1.1</ecNumber>
    </recommendedName>
</protein>
<evidence type="ECO:0000256" key="4">
    <source>
        <dbReference type="ARBA" id="ARBA00022723"/>
    </source>
</evidence>
<accession>A0A9W7XZK5</accession>
<dbReference type="GO" id="GO:0000287">
    <property type="term" value="F:magnesium ion binding"/>
    <property type="evidence" value="ECO:0007669"/>
    <property type="project" value="InterPro"/>
</dbReference>
<name>A0A9W7XZK5_9FUNG</name>
<organism evidence="8 9">
    <name type="scientific">Coemansia erecta</name>
    <dbReference type="NCBI Taxonomy" id="147472"/>
    <lineage>
        <taxon>Eukaryota</taxon>
        <taxon>Fungi</taxon>
        <taxon>Fungi incertae sedis</taxon>
        <taxon>Zoopagomycota</taxon>
        <taxon>Kickxellomycotina</taxon>
        <taxon>Kickxellomycetes</taxon>
        <taxon>Kickxellales</taxon>
        <taxon>Kickxellaceae</taxon>
        <taxon>Coemansia</taxon>
    </lineage>
</organism>
<dbReference type="PANTHER" id="PTHR10286">
    <property type="entry name" value="INORGANIC PYROPHOSPHATASE"/>
    <property type="match status" value="1"/>
</dbReference>
<dbReference type="Proteomes" id="UP001149813">
    <property type="component" value="Unassembled WGS sequence"/>
</dbReference>
<comment type="similarity">
    <text evidence="2">Belongs to the PPase family.</text>
</comment>
<dbReference type="Gene3D" id="3.90.80.10">
    <property type="entry name" value="Inorganic pyrophosphatase"/>
    <property type="match status" value="1"/>
</dbReference>
<dbReference type="GO" id="GO:0004427">
    <property type="term" value="F:inorganic diphosphate phosphatase activity"/>
    <property type="evidence" value="ECO:0007669"/>
    <property type="project" value="UniProtKB-EC"/>
</dbReference>
<evidence type="ECO:0000256" key="5">
    <source>
        <dbReference type="ARBA" id="ARBA00022801"/>
    </source>
</evidence>
<dbReference type="CDD" id="cd00412">
    <property type="entry name" value="pyrophosphatase"/>
    <property type="match status" value="1"/>
</dbReference>
<evidence type="ECO:0000256" key="6">
    <source>
        <dbReference type="ARBA" id="ARBA00022842"/>
    </source>
</evidence>
<feature type="region of interest" description="Disordered" evidence="7">
    <location>
        <begin position="306"/>
        <end position="327"/>
    </location>
</feature>
<dbReference type="GO" id="GO:0005737">
    <property type="term" value="C:cytoplasm"/>
    <property type="evidence" value="ECO:0007669"/>
    <property type="project" value="InterPro"/>
</dbReference>
<evidence type="ECO:0000313" key="8">
    <source>
        <dbReference type="EMBL" id="KAJ1721940.1"/>
    </source>
</evidence>
<keyword evidence="6" id="KW-0460">Magnesium</keyword>
<dbReference type="InterPro" id="IPR008162">
    <property type="entry name" value="Pyrophosphatase"/>
</dbReference>
<keyword evidence="4" id="KW-0479">Metal-binding</keyword>
<keyword evidence="9" id="KW-1185">Reference proteome</keyword>
<dbReference type="AlphaFoldDB" id="A0A9W7XZK5"/>
<evidence type="ECO:0000256" key="3">
    <source>
        <dbReference type="ARBA" id="ARBA00012146"/>
    </source>
</evidence>
<gene>
    <name evidence="8" type="primary">Nurf-38</name>
    <name evidence="8" type="ORF">LPJ53_003603</name>
</gene>
<sequence length="350" mass="38534">MLRLATRVLPGGINMRQPSTLLTFVRHQHTRYPTSQLNGPPGTPAHRQYFNRLDSTPISPWHDIPLVDSANSPSAPLYNMVCEIPRWTNAKLEIDTSTPFNPIKQDVKNGRLRFVPNIFPYKGYIWNYGALPQTFEDPEHCDPDTGCVGDSDPLDVVEVGQEVCEQGSVHRVKVLGLVALIDGGETDWKIFAIRADDPMAHRLNDIGDLESNMPGLVDATVDWFTKYKVPDGKPLNAWAFGGKPKDAAYAHRVIASTHEAWKRLVHSDPTISAGGYALTNASVESSKHYLTPSDASDAFKKLIDRSPGQMCPDPPPHPSASASSPVAAVVPQSAPSKWFYMRGDKVTNSD</sequence>
<dbReference type="OrthoDB" id="1608002at2759"/>
<dbReference type="GO" id="GO:0006796">
    <property type="term" value="P:phosphate-containing compound metabolic process"/>
    <property type="evidence" value="ECO:0007669"/>
    <property type="project" value="InterPro"/>
</dbReference>
<dbReference type="EMBL" id="JANBOJ010000140">
    <property type="protein sequence ID" value="KAJ1721940.1"/>
    <property type="molecule type" value="Genomic_DNA"/>
</dbReference>
<evidence type="ECO:0000256" key="2">
    <source>
        <dbReference type="ARBA" id="ARBA00006220"/>
    </source>
</evidence>
<proteinExistence type="inferred from homology"/>
<dbReference type="Pfam" id="PF00719">
    <property type="entry name" value="Pyrophosphatase"/>
    <property type="match status" value="1"/>
</dbReference>
<dbReference type="SUPFAM" id="SSF50324">
    <property type="entry name" value="Inorganic pyrophosphatase"/>
    <property type="match status" value="1"/>
</dbReference>